<reference evidence="2 3" key="1">
    <citation type="journal article" date="2012" name="BMC Genomics">
        <title>Tools to kill: Genome of one of the most destructive plant pathogenic fungi Macrophomina phaseolina.</title>
        <authorList>
            <person name="Islam M.S."/>
            <person name="Haque M.S."/>
            <person name="Islam M.M."/>
            <person name="Emdad E.M."/>
            <person name="Halim A."/>
            <person name="Hossen Q.M.M."/>
            <person name="Hossain M.Z."/>
            <person name="Ahmed B."/>
            <person name="Rahim S."/>
            <person name="Rahman M.S."/>
            <person name="Alam M.M."/>
            <person name="Hou S."/>
            <person name="Wan X."/>
            <person name="Saito J.A."/>
            <person name="Alam M."/>
        </authorList>
    </citation>
    <scope>NUCLEOTIDE SEQUENCE [LARGE SCALE GENOMIC DNA]</scope>
    <source>
        <strain evidence="2 3">MS6</strain>
    </source>
</reference>
<evidence type="ECO:0000313" key="3">
    <source>
        <dbReference type="Proteomes" id="UP000007129"/>
    </source>
</evidence>
<evidence type="ECO:0000313" key="2">
    <source>
        <dbReference type="EMBL" id="EKG15320.1"/>
    </source>
</evidence>
<evidence type="ECO:0000256" key="1">
    <source>
        <dbReference type="SAM" id="MobiDB-lite"/>
    </source>
</evidence>
<comment type="caution">
    <text evidence="2">The sequence shown here is derived from an EMBL/GenBank/DDBJ whole genome shotgun (WGS) entry which is preliminary data.</text>
</comment>
<dbReference type="InParanoid" id="K2SEP7"/>
<protein>
    <submittedName>
        <fullName evidence="2">Uncharacterized protein</fullName>
    </submittedName>
</protein>
<organism evidence="2 3">
    <name type="scientific">Macrophomina phaseolina (strain MS6)</name>
    <name type="common">Charcoal rot fungus</name>
    <dbReference type="NCBI Taxonomy" id="1126212"/>
    <lineage>
        <taxon>Eukaryota</taxon>
        <taxon>Fungi</taxon>
        <taxon>Dikarya</taxon>
        <taxon>Ascomycota</taxon>
        <taxon>Pezizomycotina</taxon>
        <taxon>Dothideomycetes</taxon>
        <taxon>Dothideomycetes incertae sedis</taxon>
        <taxon>Botryosphaeriales</taxon>
        <taxon>Botryosphaeriaceae</taxon>
        <taxon>Macrophomina</taxon>
    </lineage>
</organism>
<dbReference type="VEuPathDB" id="FungiDB:MPH_07482"/>
<dbReference type="Proteomes" id="UP000007129">
    <property type="component" value="Unassembled WGS sequence"/>
</dbReference>
<dbReference type="EMBL" id="AHHD01000304">
    <property type="protein sequence ID" value="EKG15320.1"/>
    <property type="molecule type" value="Genomic_DNA"/>
</dbReference>
<dbReference type="HOGENOM" id="CLU_1245582_0_0_1"/>
<name>K2SEP7_MACPH</name>
<proteinExistence type="predicted"/>
<gene>
    <name evidence="2" type="ORF">MPH_07482</name>
</gene>
<feature type="region of interest" description="Disordered" evidence="1">
    <location>
        <begin position="33"/>
        <end position="73"/>
    </location>
</feature>
<sequence length="222" mass="25141">MISPTMSPRCDPQPPGKVVNVIEYFTKCDGTRDIEKALSNPSSEPKTPSGEPVHVPGASHNDPPQTVSLSDDKPDEYIRNREGRETCLDPVSAKFERRFPRIHCGLEYTYHDTGRVSYRMKVTRMRGSLNQQEFLALQKSDLWGDVSSASYKGMEISHGLLALMHTGELKLETKIDIEWAVRWSGWLSDGLREVYEDFCGDLEYLCFEDDNATRMEDVSDGT</sequence>
<dbReference type="AlphaFoldDB" id="K2SEP7"/>
<accession>K2SEP7</accession>